<dbReference type="Proteomes" id="UP001280581">
    <property type="component" value="Unassembled WGS sequence"/>
</dbReference>
<dbReference type="PROSITE" id="PS00086">
    <property type="entry name" value="CYTOCHROME_P450"/>
    <property type="match status" value="1"/>
</dbReference>
<dbReference type="PANTHER" id="PTHR24305:SF210">
    <property type="entry name" value="CYTOCHROME P450 MONOOXYGENASE ASQL-RELATED"/>
    <property type="match status" value="1"/>
</dbReference>
<dbReference type="CDD" id="cd11058">
    <property type="entry name" value="CYP60B-like"/>
    <property type="match status" value="1"/>
</dbReference>
<comment type="cofactor">
    <cofactor evidence="1 6">
        <name>heme</name>
        <dbReference type="ChEBI" id="CHEBI:30413"/>
    </cofactor>
</comment>
<dbReference type="InterPro" id="IPR017972">
    <property type="entry name" value="Cyt_P450_CS"/>
</dbReference>
<evidence type="ECO:0000256" key="2">
    <source>
        <dbReference type="ARBA" id="ARBA00010617"/>
    </source>
</evidence>
<dbReference type="InterPro" id="IPR002401">
    <property type="entry name" value="Cyt_P450_E_grp-I"/>
</dbReference>
<evidence type="ECO:0000256" key="4">
    <source>
        <dbReference type="ARBA" id="ARBA00022723"/>
    </source>
</evidence>
<feature type="binding site" description="axial binding residue" evidence="6">
    <location>
        <position position="434"/>
    </location>
    <ligand>
        <name>heme</name>
        <dbReference type="ChEBI" id="CHEBI:30413"/>
    </ligand>
    <ligandPart>
        <name>Fe</name>
        <dbReference type="ChEBI" id="CHEBI:18248"/>
    </ligandPart>
</feature>
<dbReference type="Gene3D" id="1.10.630.10">
    <property type="entry name" value="Cytochrome P450"/>
    <property type="match status" value="1"/>
</dbReference>
<gene>
    <name evidence="8" type="ORF">GRF29_28g272143</name>
</gene>
<dbReference type="EMBL" id="WVTA01000004">
    <property type="protein sequence ID" value="KAK3213544.1"/>
    <property type="molecule type" value="Genomic_DNA"/>
</dbReference>
<evidence type="ECO:0000256" key="1">
    <source>
        <dbReference type="ARBA" id="ARBA00001971"/>
    </source>
</evidence>
<reference evidence="8 9" key="1">
    <citation type="submission" date="2021-02" db="EMBL/GenBank/DDBJ databases">
        <title>Genome assembly of Pseudopithomyces chartarum.</title>
        <authorList>
            <person name="Jauregui R."/>
            <person name="Singh J."/>
            <person name="Voisey C."/>
        </authorList>
    </citation>
    <scope>NUCLEOTIDE SEQUENCE [LARGE SCALE GENOMIC DNA]</scope>
    <source>
        <strain evidence="8 9">AGR01</strain>
    </source>
</reference>
<dbReference type="SUPFAM" id="SSF48264">
    <property type="entry name" value="Cytochrome P450"/>
    <property type="match status" value="1"/>
</dbReference>
<evidence type="ECO:0008006" key="10">
    <source>
        <dbReference type="Google" id="ProtNLM"/>
    </source>
</evidence>
<evidence type="ECO:0000256" key="6">
    <source>
        <dbReference type="PIRSR" id="PIRSR602401-1"/>
    </source>
</evidence>
<dbReference type="GO" id="GO:0020037">
    <property type="term" value="F:heme binding"/>
    <property type="evidence" value="ECO:0007669"/>
    <property type="project" value="InterPro"/>
</dbReference>
<comment type="caution">
    <text evidence="8">The sequence shown here is derived from an EMBL/GenBank/DDBJ whole genome shotgun (WGS) entry which is preliminary data.</text>
</comment>
<dbReference type="InterPro" id="IPR050121">
    <property type="entry name" value="Cytochrome_P450_monoxygenase"/>
</dbReference>
<keyword evidence="3 6" id="KW-0349">Heme</keyword>
<dbReference type="Pfam" id="PF00067">
    <property type="entry name" value="p450"/>
    <property type="match status" value="1"/>
</dbReference>
<accession>A0AAN6LZQ2</accession>
<evidence type="ECO:0000256" key="3">
    <source>
        <dbReference type="ARBA" id="ARBA00022617"/>
    </source>
</evidence>
<dbReference type="PRINTS" id="PR00385">
    <property type="entry name" value="P450"/>
</dbReference>
<organism evidence="8 9">
    <name type="scientific">Pseudopithomyces chartarum</name>
    <dbReference type="NCBI Taxonomy" id="1892770"/>
    <lineage>
        <taxon>Eukaryota</taxon>
        <taxon>Fungi</taxon>
        <taxon>Dikarya</taxon>
        <taxon>Ascomycota</taxon>
        <taxon>Pezizomycotina</taxon>
        <taxon>Dothideomycetes</taxon>
        <taxon>Pleosporomycetidae</taxon>
        <taxon>Pleosporales</taxon>
        <taxon>Massarineae</taxon>
        <taxon>Didymosphaeriaceae</taxon>
        <taxon>Pseudopithomyces</taxon>
    </lineage>
</organism>
<evidence type="ECO:0000256" key="7">
    <source>
        <dbReference type="RuleBase" id="RU000461"/>
    </source>
</evidence>
<evidence type="ECO:0000256" key="5">
    <source>
        <dbReference type="ARBA" id="ARBA00023004"/>
    </source>
</evidence>
<proteinExistence type="inferred from homology"/>
<dbReference type="GO" id="GO:0004497">
    <property type="term" value="F:monooxygenase activity"/>
    <property type="evidence" value="ECO:0007669"/>
    <property type="project" value="UniProtKB-KW"/>
</dbReference>
<keyword evidence="7" id="KW-0560">Oxidoreductase</keyword>
<dbReference type="GO" id="GO:0016705">
    <property type="term" value="F:oxidoreductase activity, acting on paired donors, with incorporation or reduction of molecular oxygen"/>
    <property type="evidence" value="ECO:0007669"/>
    <property type="project" value="InterPro"/>
</dbReference>
<dbReference type="PRINTS" id="PR00463">
    <property type="entry name" value="EP450I"/>
</dbReference>
<keyword evidence="4 6" id="KW-0479">Metal-binding</keyword>
<evidence type="ECO:0000313" key="8">
    <source>
        <dbReference type="EMBL" id="KAK3213544.1"/>
    </source>
</evidence>
<dbReference type="InterPro" id="IPR001128">
    <property type="entry name" value="Cyt_P450"/>
</dbReference>
<evidence type="ECO:0000313" key="9">
    <source>
        <dbReference type="Proteomes" id="UP001280581"/>
    </source>
</evidence>
<keyword evidence="7" id="KW-0503">Monooxygenase</keyword>
<dbReference type="AlphaFoldDB" id="A0AAN6LZQ2"/>
<keyword evidence="9" id="KW-1185">Reference proteome</keyword>
<dbReference type="GO" id="GO:0005506">
    <property type="term" value="F:iron ion binding"/>
    <property type="evidence" value="ECO:0007669"/>
    <property type="project" value="InterPro"/>
</dbReference>
<name>A0AAN6LZQ2_9PLEO</name>
<comment type="similarity">
    <text evidence="2 7">Belongs to the cytochrome P450 family.</text>
</comment>
<dbReference type="PANTHER" id="PTHR24305">
    <property type="entry name" value="CYTOCHROME P450"/>
    <property type="match status" value="1"/>
</dbReference>
<protein>
    <recommendedName>
        <fullName evidence="10">Cytochrome P450</fullName>
    </recommendedName>
</protein>
<dbReference type="InterPro" id="IPR036396">
    <property type="entry name" value="Cyt_P450_sf"/>
</dbReference>
<keyword evidence="5 6" id="KW-0408">Iron</keyword>
<sequence length="490" mass="55109">MVTIVLLALAALLYLGCKIGFTLRFHALSKYPGPLAWRTFEFPHRWYKATGQLPFKIKELHDRYGPVVRTAPNELSFVDPRAWKDIYGHREFMRPDSLRRRPPGVADNLITADADTHARFRKVMNPAFGDSAVRDYEPIVKAYFLKMLARLDERTHGGGYVDMLHFINCGVYDIIGDVTWGKSFDCLEFDQPPALLSVLSHFKAAVITSSISPYVGSLSRMLTPKPDLIRLDHVFASVRQRVSERVTSTARQHDIMSHMLRDPKHSDAILSEAEIQTNSLTLTMTGSEPLTSTLSAAVALLLANPAQLRRASSEIRAAFASLDDISAREAAELPFLHAVLLETLRIYPAVPDSRLRQVPPGGAVVAGEHLPAGTTVAMGCYSTFRSPRWFTDADTFVPERWLRKNDAEAAEAVRRFPVHNLDAYQPFGIGPRNCLGQALAWVEMRLFLAMLLWKYDLEVPAGTDASSWMDQKIWWTWEKGPLHVKLVRAQ</sequence>